<sequence length="284" mass="30321">MKRLAMMACLLAACGDARGTLAVRVGGEEAAERGWPLEIDGETIAFADGWSLEFDRVLASVVAFSIAGSDGERVALEVDPVVADLHGGQIEAWRFEALAARRWERLDWRIAPPTASARTIGGVQSEHVTRMSDAGWSMLLEGRATHPEHGAYELSLGLPLDVDNVRCELEDGTLGIVVPEGGVADTELTFHLDHVFFDDLGAEPEMRFEAWAAAAGEDRVITLDDLASQSLADLRGIDGEPLGVTYDPGATPLASGDLRAFVIAAATSVGHLNGEGHCEYDVAR</sequence>
<reference evidence="1 2" key="1">
    <citation type="submission" date="2015-03" db="EMBL/GenBank/DDBJ databases">
        <title>Genome assembly of Sandaracinus amylolyticus DSM 53668.</title>
        <authorList>
            <person name="Sharma G."/>
            <person name="Subramanian S."/>
        </authorList>
    </citation>
    <scope>NUCLEOTIDE SEQUENCE [LARGE SCALE GENOMIC DNA]</scope>
    <source>
        <strain evidence="1 2">DSM 53668</strain>
    </source>
</reference>
<organism evidence="1 2">
    <name type="scientific">Sandaracinus amylolyticus</name>
    <dbReference type="NCBI Taxonomy" id="927083"/>
    <lineage>
        <taxon>Bacteria</taxon>
        <taxon>Pseudomonadati</taxon>
        <taxon>Myxococcota</taxon>
        <taxon>Polyangia</taxon>
        <taxon>Polyangiales</taxon>
        <taxon>Sandaracinaceae</taxon>
        <taxon>Sandaracinus</taxon>
    </lineage>
</organism>
<dbReference type="STRING" id="927083.DB32_003708"/>
<dbReference type="AlphaFoldDB" id="A0A0F6SF96"/>
<dbReference type="OrthoDB" id="7835646at2"/>
<accession>A0A0F6SF96</accession>
<protein>
    <submittedName>
        <fullName evidence="1">Putative lipoprotein</fullName>
    </submittedName>
</protein>
<evidence type="ECO:0000313" key="1">
    <source>
        <dbReference type="EMBL" id="AKF06559.1"/>
    </source>
</evidence>
<dbReference type="EMBL" id="CP011125">
    <property type="protein sequence ID" value="AKF06559.1"/>
    <property type="molecule type" value="Genomic_DNA"/>
</dbReference>
<evidence type="ECO:0000313" key="2">
    <source>
        <dbReference type="Proteomes" id="UP000034883"/>
    </source>
</evidence>
<keyword evidence="2" id="KW-1185">Reference proteome</keyword>
<keyword evidence="1" id="KW-0449">Lipoprotein</keyword>
<dbReference type="RefSeq" id="WP_157069144.1">
    <property type="nucleotide sequence ID" value="NZ_CP011125.1"/>
</dbReference>
<dbReference type="KEGG" id="samy:DB32_003708"/>
<proteinExistence type="predicted"/>
<name>A0A0F6SF96_9BACT</name>
<gene>
    <name evidence="1" type="ORF">DB32_003708</name>
</gene>
<dbReference type="Proteomes" id="UP000034883">
    <property type="component" value="Chromosome"/>
</dbReference>